<evidence type="ECO:0000256" key="3">
    <source>
        <dbReference type="ARBA" id="ARBA00023315"/>
    </source>
</evidence>
<evidence type="ECO:0000256" key="2">
    <source>
        <dbReference type="ARBA" id="ARBA00022737"/>
    </source>
</evidence>
<dbReference type="NCBIfam" id="TIGR03448">
    <property type="entry name" value="mycothiol_MshD"/>
    <property type="match status" value="1"/>
</dbReference>
<dbReference type="Gene3D" id="3.40.630.30">
    <property type="match status" value="1"/>
</dbReference>
<evidence type="ECO:0000313" key="5">
    <source>
        <dbReference type="EMBL" id="CAB4860705.1"/>
    </source>
</evidence>
<accession>A0A6J7CV05</accession>
<reference evidence="5" key="1">
    <citation type="submission" date="2020-05" db="EMBL/GenBank/DDBJ databases">
        <authorList>
            <person name="Chiriac C."/>
            <person name="Salcher M."/>
            <person name="Ghai R."/>
            <person name="Kavagutti S V."/>
        </authorList>
    </citation>
    <scope>NUCLEOTIDE SEQUENCE</scope>
</reference>
<dbReference type="PANTHER" id="PTHR43877:SF8">
    <property type="entry name" value="N-ACETYLGLUTAMATE SYNTHASE-RELATED"/>
    <property type="match status" value="1"/>
</dbReference>
<dbReference type="HAMAP" id="MF_01698">
    <property type="entry name" value="MshD"/>
    <property type="match status" value="1"/>
</dbReference>
<dbReference type="EMBL" id="CAFBLR010000009">
    <property type="protein sequence ID" value="CAB4860705.1"/>
    <property type="molecule type" value="Genomic_DNA"/>
</dbReference>
<name>A0A6J7CV05_9ZZZZ</name>
<feature type="domain" description="N-acetyltransferase" evidence="4">
    <location>
        <begin position="205"/>
        <end position="355"/>
    </location>
</feature>
<dbReference type="Pfam" id="PF00583">
    <property type="entry name" value="Acetyltransf_1"/>
    <property type="match status" value="1"/>
</dbReference>
<sequence length="355" mass="39368">MRQFAQRLGVFIPETAVDLERPGRRGCPRPCSSPLRHTPSLRLQRYPTGVRTLVIKRQLNAAEIADVGELVSTAERADGHRPLSDHLWLDLAQGGRHGFAGLLAWEPDHDHAVGYAQISRGNDSWALELVVHPHHRYEMAAIGPELLTAALDLVAHEGGGHVHWWVFEPTNAHVQLAASVGLHPGRRLLQMRRPLPLPLDVTADTPTRAFLPGADEEAWLHVNNRAFAEHPEQGGWDLATLRSREQEPWFDPEGFRLYEEGDRLAAFCWTKVHHDQVPPLGEIYVIAVDPDFHGKGLGRALTVAGLEYLAAQGVTVGMLFVDAENPAAVSMYRKLGFQIHRTDRAFVGDIAPVTA</sequence>
<protein>
    <submittedName>
        <fullName evidence="5">Unannotated protein</fullName>
    </submittedName>
</protein>
<keyword evidence="1" id="KW-0808">Transferase</keyword>
<keyword evidence="2" id="KW-0677">Repeat</keyword>
<dbReference type="PANTHER" id="PTHR43877">
    <property type="entry name" value="AMINOALKYLPHOSPHONATE N-ACETYLTRANSFERASE-RELATED-RELATED"/>
    <property type="match status" value="1"/>
</dbReference>
<evidence type="ECO:0000259" key="4">
    <source>
        <dbReference type="PROSITE" id="PS51186"/>
    </source>
</evidence>
<dbReference type="InterPro" id="IPR017813">
    <property type="entry name" value="Mycothiol_AcTrfase"/>
</dbReference>
<dbReference type="PIRSF" id="PIRSF021524">
    <property type="entry name" value="MSH_acetyltransferase"/>
    <property type="match status" value="1"/>
</dbReference>
<dbReference type="PROSITE" id="PS51186">
    <property type="entry name" value="GNAT"/>
    <property type="match status" value="1"/>
</dbReference>
<dbReference type="InterPro" id="IPR016181">
    <property type="entry name" value="Acyl_CoA_acyltransferase"/>
</dbReference>
<gene>
    <name evidence="5" type="ORF">UFOPK3417_00204</name>
</gene>
<dbReference type="InterPro" id="IPR050832">
    <property type="entry name" value="Bact_Acetyltransf"/>
</dbReference>
<dbReference type="AlphaFoldDB" id="A0A6J7CV05"/>
<dbReference type="CDD" id="cd04301">
    <property type="entry name" value="NAT_SF"/>
    <property type="match status" value="1"/>
</dbReference>
<proteinExistence type="inferred from homology"/>
<organism evidence="5">
    <name type="scientific">freshwater metagenome</name>
    <dbReference type="NCBI Taxonomy" id="449393"/>
    <lineage>
        <taxon>unclassified sequences</taxon>
        <taxon>metagenomes</taxon>
        <taxon>ecological metagenomes</taxon>
    </lineage>
</organism>
<dbReference type="InterPro" id="IPR000182">
    <property type="entry name" value="GNAT_dom"/>
</dbReference>
<dbReference type="SUPFAM" id="SSF55729">
    <property type="entry name" value="Acyl-CoA N-acyltransferases (Nat)"/>
    <property type="match status" value="1"/>
</dbReference>
<evidence type="ECO:0000256" key="1">
    <source>
        <dbReference type="ARBA" id="ARBA00022679"/>
    </source>
</evidence>
<keyword evidence="3" id="KW-0012">Acyltransferase</keyword>
<dbReference type="GO" id="GO:0016747">
    <property type="term" value="F:acyltransferase activity, transferring groups other than amino-acyl groups"/>
    <property type="evidence" value="ECO:0007669"/>
    <property type="project" value="InterPro"/>
</dbReference>